<accession>A0AAN1SGT4</accession>
<evidence type="ECO:0000313" key="1">
    <source>
        <dbReference type="EMBL" id="BAK94184.1"/>
    </source>
</evidence>
<name>A0AAN1SGT4_TETHN</name>
<proteinExistence type="predicted"/>
<evidence type="ECO:0000313" key="2">
    <source>
        <dbReference type="Proteomes" id="UP000002663"/>
    </source>
</evidence>
<gene>
    <name evidence="1" type="ordered locus">TEH_08570</name>
</gene>
<dbReference type="AlphaFoldDB" id="A0AAN1SGT4"/>
<dbReference type="EMBL" id="AP012046">
    <property type="protein sequence ID" value="BAK94184.1"/>
    <property type="molecule type" value="Genomic_DNA"/>
</dbReference>
<dbReference type="RefSeq" id="WP_014124248.1">
    <property type="nucleotide sequence ID" value="NC_016052.1"/>
</dbReference>
<dbReference type="KEGG" id="thl:TEH_08570"/>
<protein>
    <submittedName>
        <fullName evidence="1">Uncharacterized protein</fullName>
    </submittedName>
</protein>
<organism evidence="1 2">
    <name type="scientific">Tetragenococcus halophilus (strain DSM 20338 / JCM 20259 / NCIMB 9735 / NBRC 12172)</name>
    <name type="common">Pediococcus halophilus</name>
    <dbReference type="NCBI Taxonomy" id="945021"/>
    <lineage>
        <taxon>Bacteria</taxon>
        <taxon>Bacillati</taxon>
        <taxon>Bacillota</taxon>
        <taxon>Bacilli</taxon>
        <taxon>Lactobacillales</taxon>
        <taxon>Enterococcaceae</taxon>
        <taxon>Tetragenococcus</taxon>
    </lineage>
</organism>
<sequence>MKFEVDTDISAGQLKTLKSDDGSETLEIRVEGPYMVTLGISSLPEMKNWNGESIKMLTNPYTKNLGNGHFLKIYNSSK</sequence>
<dbReference type="Proteomes" id="UP000002663">
    <property type="component" value="Chromosome"/>
</dbReference>
<reference evidence="1 2" key="1">
    <citation type="submission" date="2011-01" db="EMBL/GenBank/DDBJ databases">
        <title>Whole genome sequence of Tetragenococcus halophilus NBRC 12172.</title>
        <authorList>
            <person name="Nakazawa H."/>
            <person name="Omata S."/>
            <person name="Koga C."/>
            <person name="Watanabe Y."/>
            <person name="Katano Y."/>
            <person name="Ito N."/>
            <person name="Tsukatani N."/>
            <person name="Ankai A."/>
            <person name="Oguchi A."/>
            <person name="Fukui S."/>
            <person name="Yashiro I."/>
            <person name="Kamata S."/>
            <person name="Hashimoto Y."/>
            <person name="Yamazaki J."/>
            <person name="Taguchi H."/>
            <person name="Tanaka A."/>
            <person name="Koyama T."/>
            <person name="Ichige A."/>
            <person name="Hanya Y."/>
            <person name="Tanikawa S."/>
            <person name="Yamazaki S."/>
            <person name="Fujita N."/>
        </authorList>
    </citation>
    <scope>NUCLEOTIDE SEQUENCE [LARGE SCALE GENOMIC DNA]</scope>
    <source>
        <strain evidence="2">DSM 20338 / JCM 20259 / NCIMB 9735 / NBRC 12172</strain>
    </source>
</reference>